<comment type="function">
    <text evidence="9">Catalyzes the activation of phenylacetic acid (PA) to phenylacetyl-CoA (PA-CoA).</text>
</comment>
<feature type="domain" description="AMP-dependent synthetase/ligase" evidence="11">
    <location>
        <begin position="120"/>
        <end position="318"/>
    </location>
</feature>
<accession>A0A7W8QR33</accession>
<organism evidence="13 14">
    <name type="scientific">Nocardiopsis composta</name>
    <dbReference type="NCBI Taxonomy" id="157465"/>
    <lineage>
        <taxon>Bacteria</taxon>
        <taxon>Bacillati</taxon>
        <taxon>Actinomycetota</taxon>
        <taxon>Actinomycetes</taxon>
        <taxon>Streptosporangiales</taxon>
        <taxon>Nocardiopsidaceae</taxon>
        <taxon>Nocardiopsis</taxon>
    </lineage>
</organism>
<dbReference type="CDD" id="cd05913">
    <property type="entry name" value="PaaK"/>
    <property type="match status" value="1"/>
</dbReference>
<dbReference type="Gene3D" id="3.30.300.30">
    <property type="match status" value="1"/>
</dbReference>
<dbReference type="SUPFAM" id="SSF56801">
    <property type="entry name" value="Acetyl-CoA synthetase-like"/>
    <property type="match status" value="1"/>
</dbReference>
<comment type="pathway">
    <text evidence="4 9">Aromatic compound metabolism; phenylacetate degradation.</text>
</comment>
<proteinExistence type="inferred from homology"/>
<evidence type="ECO:0000256" key="6">
    <source>
        <dbReference type="ARBA" id="ARBA00066629"/>
    </source>
</evidence>
<evidence type="ECO:0000256" key="1">
    <source>
        <dbReference type="ARBA" id="ARBA00011245"/>
    </source>
</evidence>
<evidence type="ECO:0000256" key="3">
    <source>
        <dbReference type="ARBA" id="ARBA00022741"/>
    </source>
</evidence>
<dbReference type="PANTHER" id="PTHR43439">
    <property type="entry name" value="PHENYLACETATE-COENZYME A LIGASE"/>
    <property type="match status" value="1"/>
</dbReference>
<evidence type="ECO:0000313" key="13">
    <source>
        <dbReference type="EMBL" id="MBB5434370.1"/>
    </source>
</evidence>
<dbReference type="GO" id="GO:0000166">
    <property type="term" value="F:nucleotide binding"/>
    <property type="evidence" value="ECO:0007669"/>
    <property type="project" value="UniProtKB-KW"/>
</dbReference>
<evidence type="ECO:0000256" key="8">
    <source>
        <dbReference type="ARBA" id="ARBA00075111"/>
    </source>
</evidence>
<evidence type="ECO:0000259" key="11">
    <source>
        <dbReference type="Pfam" id="PF00501"/>
    </source>
</evidence>
<dbReference type="InterPro" id="IPR045851">
    <property type="entry name" value="AMP-bd_C_sf"/>
</dbReference>
<dbReference type="GO" id="GO:0010124">
    <property type="term" value="P:phenylacetate catabolic process"/>
    <property type="evidence" value="ECO:0007669"/>
    <property type="project" value="UniProtKB-UniRule"/>
</dbReference>
<dbReference type="Gene3D" id="3.40.50.12780">
    <property type="entry name" value="N-terminal domain of ligase-like"/>
    <property type="match status" value="1"/>
</dbReference>
<keyword evidence="14" id="KW-1185">Reference proteome</keyword>
<keyword evidence="3 9" id="KW-0547">Nucleotide-binding</keyword>
<feature type="compositionally biased region" description="Pro residues" evidence="10">
    <location>
        <begin position="8"/>
        <end position="17"/>
    </location>
</feature>
<evidence type="ECO:0000256" key="4">
    <source>
        <dbReference type="ARBA" id="ARBA00060591"/>
    </source>
</evidence>
<evidence type="ECO:0000256" key="10">
    <source>
        <dbReference type="SAM" id="MobiDB-lite"/>
    </source>
</evidence>
<dbReference type="InterPro" id="IPR011880">
    <property type="entry name" value="PA_CoA_ligase"/>
</dbReference>
<evidence type="ECO:0000256" key="7">
    <source>
        <dbReference type="ARBA" id="ARBA00068695"/>
    </source>
</evidence>
<keyword evidence="2 9" id="KW-0436">Ligase</keyword>
<dbReference type="GO" id="GO:0047475">
    <property type="term" value="F:phenylacetate-CoA ligase activity"/>
    <property type="evidence" value="ECO:0007669"/>
    <property type="project" value="UniProtKB-EC"/>
</dbReference>
<feature type="domain" description="AMP-dependent ligase C-terminal" evidence="12">
    <location>
        <begin position="366"/>
        <end position="459"/>
    </location>
</feature>
<comment type="catalytic activity">
    <reaction evidence="9">
        <text>2-phenylacetate + ATP + CoA = phenylacetyl-CoA + AMP + diphosphate</text>
        <dbReference type="Rhea" id="RHEA:20956"/>
        <dbReference type="ChEBI" id="CHEBI:18401"/>
        <dbReference type="ChEBI" id="CHEBI:30616"/>
        <dbReference type="ChEBI" id="CHEBI:33019"/>
        <dbReference type="ChEBI" id="CHEBI:57287"/>
        <dbReference type="ChEBI" id="CHEBI:57390"/>
        <dbReference type="ChEBI" id="CHEBI:456215"/>
        <dbReference type="EC" id="6.2.1.30"/>
    </reaction>
</comment>
<comment type="similarity">
    <text evidence="5 9">Belongs to the phenylacetyl-CoA ligase family.</text>
</comment>
<dbReference type="PIRSF" id="PIRSF006444">
    <property type="entry name" value="PaaK"/>
    <property type="match status" value="1"/>
</dbReference>
<dbReference type="Pfam" id="PF00501">
    <property type="entry name" value="AMP-binding"/>
    <property type="match status" value="1"/>
</dbReference>
<evidence type="ECO:0000259" key="12">
    <source>
        <dbReference type="Pfam" id="PF14535"/>
    </source>
</evidence>
<evidence type="ECO:0000256" key="9">
    <source>
        <dbReference type="PIRNR" id="PIRNR006444"/>
    </source>
</evidence>
<evidence type="ECO:0000256" key="2">
    <source>
        <dbReference type="ARBA" id="ARBA00022598"/>
    </source>
</evidence>
<gene>
    <name evidence="13" type="ORF">HDA36_004454</name>
</gene>
<dbReference type="EC" id="6.2.1.30" evidence="6 9"/>
<dbReference type="Proteomes" id="UP000572635">
    <property type="component" value="Unassembled WGS sequence"/>
</dbReference>
<evidence type="ECO:0000256" key="5">
    <source>
        <dbReference type="ARBA" id="ARBA00061566"/>
    </source>
</evidence>
<dbReference type="EMBL" id="JACHDB010000001">
    <property type="protein sequence ID" value="MBB5434370.1"/>
    <property type="molecule type" value="Genomic_DNA"/>
</dbReference>
<name>A0A7W8QR33_9ACTN</name>
<dbReference type="RefSeq" id="WP_184394931.1">
    <property type="nucleotide sequence ID" value="NZ_BAAAJD010000064.1"/>
</dbReference>
<dbReference type="InterPro" id="IPR028154">
    <property type="entry name" value="AMP-dep_Lig_C"/>
</dbReference>
<comment type="caution">
    <text evidence="13">The sequence shown here is derived from an EMBL/GenBank/DDBJ whole genome shotgun (WGS) entry which is preliminary data.</text>
</comment>
<comment type="subunit">
    <text evidence="1">Monomer.</text>
</comment>
<dbReference type="InterPro" id="IPR000873">
    <property type="entry name" value="AMP-dep_synth/lig_dom"/>
</dbReference>
<sequence length="461" mass="50584">MTEAPRPTAGPRPAGPPRPRREGAPARLGPPPEPSALDPMERASRDMLEEHQLARLRWTLGRAYAHQEFYRRKCDAAGVHPDDLRSLSDLARFPFTTKQDLRDAYPFGALASPMDRVLRLHASSGTTGQATVAGYTRGDLDVWADLVARCIRASGGRPGQKVHVAYGYGLFTGGLGAHYGAERLGCTVIPVSGGQTERQVQLIEDLRPEIIMVTPSYLLTIADAFRARGLDPRASSLRTAICGAEPWTEDMRAEIEETFDLDAVDIYGLSEVMGPGVANECVESKDGPHVFEDHFLPEIVDPVDGSPVPGGGEGELVFTTLTKEAMPVVRYRTRDLSRLLPGTARPAFRRMSRITGRSDDMIVLRGVNLFPTQIEEQVLRVPALSPHFQLVLRRPGRLDEMTVRVECRPGTGEEERRRAGAALAEAVREHTGVGAAVEVLAPETLERSVGKVRRISDQRPR</sequence>
<dbReference type="InterPro" id="IPR051414">
    <property type="entry name" value="Adenylate-forming_Reductase"/>
</dbReference>
<dbReference type="AlphaFoldDB" id="A0A7W8QR33"/>
<dbReference type="Pfam" id="PF14535">
    <property type="entry name" value="AMP-binding_C_2"/>
    <property type="match status" value="1"/>
</dbReference>
<dbReference type="PANTHER" id="PTHR43439:SF1">
    <property type="entry name" value="PHENYLACETATE-COENZYME A LIGASE"/>
    <property type="match status" value="1"/>
</dbReference>
<reference evidence="13 14" key="1">
    <citation type="submission" date="2020-08" db="EMBL/GenBank/DDBJ databases">
        <title>Sequencing the genomes of 1000 actinobacteria strains.</title>
        <authorList>
            <person name="Klenk H.-P."/>
        </authorList>
    </citation>
    <scope>NUCLEOTIDE SEQUENCE [LARGE SCALE GENOMIC DNA]</scope>
    <source>
        <strain evidence="13 14">DSM 44551</strain>
    </source>
</reference>
<protein>
    <recommendedName>
        <fullName evidence="7 9">Phenylacetate-coenzyme A ligase</fullName>
        <ecNumber evidence="6 9">6.2.1.30</ecNumber>
    </recommendedName>
    <alternativeName>
        <fullName evidence="8 9">Phenylacetyl-CoA ligase</fullName>
    </alternativeName>
</protein>
<dbReference type="UniPathway" id="UPA00930"/>
<dbReference type="InterPro" id="IPR042099">
    <property type="entry name" value="ANL_N_sf"/>
</dbReference>
<dbReference type="FunFam" id="3.40.50.12780:FF:000016">
    <property type="entry name" value="Phenylacetate-coenzyme A ligase"/>
    <property type="match status" value="1"/>
</dbReference>
<feature type="region of interest" description="Disordered" evidence="10">
    <location>
        <begin position="1"/>
        <end position="39"/>
    </location>
</feature>
<evidence type="ECO:0000313" key="14">
    <source>
        <dbReference type="Proteomes" id="UP000572635"/>
    </source>
</evidence>